<feature type="compositionally biased region" description="Polar residues" evidence="1">
    <location>
        <begin position="88"/>
        <end position="97"/>
    </location>
</feature>
<keyword evidence="3" id="KW-1185">Reference proteome</keyword>
<comment type="caution">
    <text evidence="2">The sequence shown here is derived from an EMBL/GenBank/DDBJ whole genome shotgun (WGS) entry which is preliminary data.</text>
</comment>
<gene>
    <name evidence="2" type="ORF">LX32DRAFT_263730</name>
</gene>
<feature type="region of interest" description="Disordered" evidence="1">
    <location>
        <begin position="27"/>
        <end position="60"/>
    </location>
</feature>
<feature type="compositionally biased region" description="Basic residues" evidence="1">
    <location>
        <begin position="51"/>
        <end position="60"/>
    </location>
</feature>
<feature type="region of interest" description="Disordered" evidence="1">
    <location>
        <begin position="87"/>
        <end position="131"/>
    </location>
</feature>
<feature type="region of interest" description="Disordered" evidence="1">
    <location>
        <begin position="162"/>
        <end position="182"/>
    </location>
</feature>
<feature type="compositionally biased region" description="Basic and acidic residues" evidence="1">
    <location>
        <begin position="27"/>
        <end position="37"/>
    </location>
</feature>
<evidence type="ECO:0000313" key="3">
    <source>
        <dbReference type="Proteomes" id="UP001232148"/>
    </source>
</evidence>
<feature type="compositionally biased region" description="Polar residues" evidence="1">
    <location>
        <begin position="162"/>
        <end position="173"/>
    </location>
</feature>
<evidence type="ECO:0000313" key="2">
    <source>
        <dbReference type="EMBL" id="KAK2021303.1"/>
    </source>
</evidence>
<reference evidence="2" key="1">
    <citation type="submission" date="2021-06" db="EMBL/GenBank/DDBJ databases">
        <title>Comparative genomics, transcriptomics and evolutionary studies reveal genomic signatures of adaptation to plant cell wall in hemibiotrophic fungi.</title>
        <authorList>
            <consortium name="DOE Joint Genome Institute"/>
            <person name="Baroncelli R."/>
            <person name="Diaz J.F."/>
            <person name="Benocci T."/>
            <person name="Peng M."/>
            <person name="Battaglia E."/>
            <person name="Haridas S."/>
            <person name="Andreopoulos W."/>
            <person name="Labutti K."/>
            <person name="Pangilinan J."/>
            <person name="Floch G.L."/>
            <person name="Makela M.R."/>
            <person name="Henrissat B."/>
            <person name="Grigoriev I.V."/>
            <person name="Crouch J.A."/>
            <person name="De Vries R.P."/>
            <person name="Sukno S.A."/>
            <person name="Thon M.R."/>
        </authorList>
    </citation>
    <scope>NUCLEOTIDE SEQUENCE</scope>
    <source>
        <strain evidence="2">MAFF235873</strain>
    </source>
</reference>
<organism evidence="2 3">
    <name type="scientific">Colletotrichum zoysiae</name>
    <dbReference type="NCBI Taxonomy" id="1216348"/>
    <lineage>
        <taxon>Eukaryota</taxon>
        <taxon>Fungi</taxon>
        <taxon>Dikarya</taxon>
        <taxon>Ascomycota</taxon>
        <taxon>Pezizomycotina</taxon>
        <taxon>Sordariomycetes</taxon>
        <taxon>Hypocreomycetidae</taxon>
        <taxon>Glomerellales</taxon>
        <taxon>Glomerellaceae</taxon>
        <taxon>Colletotrichum</taxon>
        <taxon>Colletotrichum graminicola species complex</taxon>
    </lineage>
</organism>
<dbReference type="AlphaFoldDB" id="A0AAD9H2N8"/>
<name>A0AAD9H2N8_9PEZI</name>
<dbReference type="Proteomes" id="UP001232148">
    <property type="component" value="Unassembled WGS sequence"/>
</dbReference>
<accession>A0AAD9H2N8</accession>
<dbReference type="EMBL" id="MU843117">
    <property type="protein sequence ID" value="KAK2021303.1"/>
    <property type="molecule type" value="Genomic_DNA"/>
</dbReference>
<sequence>MEGQLMRQVKHMARNYMAFTQQLHTAATERGRMREKPIAPSRCRNRDASRRPRRSHCRHRQLTHPVAWCAKGQTREEEPVGICHKMMGSSSQTTATPNAVRGPIRGQRTRRYPRKEALLRRSARQDQGSEDCALERNGWSQLGQGKARVGRHTDSDWLNDCQPASSASLSNRQRPPAAAPSVEAVVARGGAGVNQKRCRSVRTVHDVHTVPGSTIRVTATTFDMK</sequence>
<protein>
    <submittedName>
        <fullName evidence="2">Uncharacterized protein</fullName>
    </submittedName>
</protein>
<proteinExistence type="predicted"/>
<evidence type="ECO:0000256" key="1">
    <source>
        <dbReference type="SAM" id="MobiDB-lite"/>
    </source>
</evidence>